<dbReference type="GO" id="GO:0046475">
    <property type="term" value="P:glycerophospholipid catabolic process"/>
    <property type="evidence" value="ECO:0007669"/>
    <property type="project" value="TreeGrafter"/>
</dbReference>
<dbReference type="AlphaFoldDB" id="A0AAV9VF48"/>
<evidence type="ECO:0000256" key="3">
    <source>
        <dbReference type="ARBA" id="ARBA00022729"/>
    </source>
</evidence>
<name>A0AAV9VF48_9PEZI</name>
<evidence type="ECO:0000256" key="8">
    <source>
        <dbReference type="ARBA" id="ARBA00049531"/>
    </source>
</evidence>
<reference evidence="12 13" key="1">
    <citation type="submission" date="2019-10" db="EMBL/GenBank/DDBJ databases">
        <authorList>
            <person name="Palmer J.M."/>
        </authorList>
    </citation>
    <scope>NUCLEOTIDE SEQUENCE [LARGE SCALE GENOMIC DNA]</scope>
    <source>
        <strain evidence="12 13">TWF696</strain>
    </source>
</reference>
<keyword evidence="5 9" id="KW-0442">Lipid degradation</keyword>
<dbReference type="Pfam" id="PF01735">
    <property type="entry name" value="PLA2_B"/>
    <property type="match status" value="1"/>
</dbReference>
<keyword evidence="13" id="KW-1185">Reference proteome</keyword>
<keyword evidence="4 9" id="KW-0378">Hydrolase</keyword>
<feature type="chain" id="PRO_5043086479" description="Lysophospholipase" evidence="10">
    <location>
        <begin position="19"/>
        <end position="666"/>
    </location>
</feature>
<dbReference type="InterPro" id="IPR002642">
    <property type="entry name" value="LysoPLipase_cat_dom"/>
</dbReference>
<evidence type="ECO:0000256" key="10">
    <source>
        <dbReference type="RuleBase" id="RU362103"/>
    </source>
</evidence>
<accession>A0AAV9VF48</accession>
<gene>
    <name evidence="12" type="primary">PLB1_1</name>
    <name evidence="12" type="ORF">TWF696_000845</name>
</gene>
<dbReference type="PANTHER" id="PTHR10728:SF33">
    <property type="entry name" value="LYSOPHOSPHOLIPASE 1-RELATED"/>
    <property type="match status" value="1"/>
</dbReference>
<sequence>MRPESLLLALGAAASAASLPTTVDKSLSKRIVADAPNGYAPAAVTCPSSRPAIRSASALSPAEQSWLQNRRKNIIEPLRDFLTRADITGFDAGKYIDANSKDASKIPTIGIGMSGGGYRALMNGGGVLAAFDSRTENSTSKGHLGGLLQSATYLSGLSGGGWLVGSLSLNNFTSVQAIQRSTPDKTGALWQFQDSIFEGPAEGPLQPFSSIEYYGNLISTVTSKETAGFNTSITDLWSRALSFQLINAPEGGINITWSGLQDDPDFTAANVPMPILIADGRAPGEKVLSLNTTVFEFTPWEMGSWDPTVAGFAPLRYVGSKFENGELSDAAKCIRGFDNAAFVMGTSSSLFNQLLLNLGSDGSVAGFNISSIIPSGLSGNLVSVLTSFLGNLSGAEDDIADWTPNPFFGWNNRTNPGAQSPRLTLVDGGEDLQNIPLQPLIHPARAVDVVFAVDSSADTPAPGANYPNGTAMVATYERSLQDIANGTSFPPVPDQNTFVNLGLNTRPTFFGCDVKNFSSSVENIPPLVVYIPNAPFITYSNVSTFTFSYNISQRDAIIDNGYLVATRGNSTQDAQWPTCVGCAVMSRVWSRNNDTVPDVCNQCFQRYCWDGTRNSTQPAPYEPTALFMTVDINTSESKPKKNAAPSTMPHAMGVVGAVVAGLMLLL</sequence>
<evidence type="ECO:0000256" key="4">
    <source>
        <dbReference type="ARBA" id="ARBA00022801"/>
    </source>
</evidence>
<evidence type="ECO:0000256" key="2">
    <source>
        <dbReference type="ARBA" id="ARBA00013274"/>
    </source>
</evidence>
<dbReference type="Proteomes" id="UP001375240">
    <property type="component" value="Unassembled WGS sequence"/>
</dbReference>
<dbReference type="PROSITE" id="PS51210">
    <property type="entry name" value="PLA2C"/>
    <property type="match status" value="1"/>
</dbReference>
<dbReference type="InterPro" id="IPR016035">
    <property type="entry name" value="Acyl_Trfase/lysoPLipase"/>
</dbReference>
<dbReference type="SMART" id="SM00022">
    <property type="entry name" value="PLAc"/>
    <property type="match status" value="1"/>
</dbReference>
<dbReference type="GO" id="GO:0004623">
    <property type="term" value="F:phospholipase A2 activity"/>
    <property type="evidence" value="ECO:0007669"/>
    <property type="project" value="TreeGrafter"/>
</dbReference>
<comment type="catalytic activity">
    <reaction evidence="8 10">
        <text>a 1-acyl-sn-glycero-3-phosphocholine + H2O = sn-glycerol 3-phosphocholine + a fatty acid + H(+)</text>
        <dbReference type="Rhea" id="RHEA:15177"/>
        <dbReference type="ChEBI" id="CHEBI:15377"/>
        <dbReference type="ChEBI" id="CHEBI:15378"/>
        <dbReference type="ChEBI" id="CHEBI:16870"/>
        <dbReference type="ChEBI" id="CHEBI:28868"/>
        <dbReference type="ChEBI" id="CHEBI:58168"/>
        <dbReference type="EC" id="3.1.1.5"/>
    </reaction>
</comment>
<feature type="domain" description="PLA2c" evidence="11">
    <location>
        <begin position="45"/>
        <end position="614"/>
    </location>
</feature>
<dbReference type="EC" id="3.1.1.5" evidence="2 10"/>
<evidence type="ECO:0000256" key="1">
    <source>
        <dbReference type="ARBA" id="ARBA00008780"/>
    </source>
</evidence>
<evidence type="ECO:0000256" key="5">
    <source>
        <dbReference type="ARBA" id="ARBA00022963"/>
    </source>
</evidence>
<evidence type="ECO:0000256" key="7">
    <source>
        <dbReference type="ARBA" id="ARBA00023180"/>
    </source>
</evidence>
<comment type="caution">
    <text evidence="12">The sequence shown here is derived from an EMBL/GenBank/DDBJ whole genome shotgun (WGS) entry which is preliminary data.</text>
</comment>
<evidence type="ECO:0000313" key="12">
    <source>
        <dbReference type="EMBL" id="KAK6359703.1"/>
    </source>
</evidence>
<dbReference type="Gene3D" id="3.40.1090.10">
    <property type="entry name" value="Cytosolic phospholipase A2 catalytic domain"/>
    <property type="match status" value="1"/>
</dbReference>
<comment type="similarity">
    <text evidence="1 10">Belongs to the lysophospholipase family.</text>
</comment>
<dbReference type="EMBL" id="JAVHNQ010000001">
    <property type="protein sequence ID" value="KAK6359703.1"/>
    <property type="molecule type" value="Genomic_DNA"/>
</dbReference>
<proteinExistence type="inferred from homology"/>
<evidence type="ECO:0000256" key="9">
    <source>
        <dbReference type="PROSITE-ProRule" id="PRU00555"/>
    </source>
</evidence>
<dbReference type="GO" id="GO:0004622">
    <property type="term" value="F:phosphatidylcholine lysophospholipase activity"/>
    <property type="evidence" value="ECO:0007669"/>
    <property type="project" value="UniProtKB-EC"/>
</dbReference>
<evidence type="ECO:0000256" key="6">
    <source>
        <dbReference type="ARBA" id="ARBA00023098"/>
    </source>
</evidence>
<dbReference type="GO" id="GO:0005783">
    <property type="term" value="C:endoplasmic reticulum"/>
    <property type="evidence" value="ECO:0007669"/>
    <property type="project" value="TreeGrafter"/>
</dbReference>
<dbReference type="PANTHER" id="PTHR10728">
    <property type="entry name" value="CYTOSOLIC PHOSPHOLIPASE A2"/>
    <property type="match status" value="1"/>
</dbReference>
<keyword evidence="7" id="KW-0325">Glycoprotein</keyword>
<protein>
    <recommendedName>
        <fullName evidence="2 10">Lysophospholipase</fullName>
        <ecNumber evidence="2 10">3.1.1.5</ecNumber>
    </recommendedName>
</protein>
<keyword evidence="3 10" id="KW-0732">Signal</keyword>
<dbReference type="SUPFAM" id="SSF52151">
    <property type="entry name" value="FabD/lysophospholipase-like"/>
    <property type="match status" value="1"/>
</dbReference>
<dbReference type="GO" id="GO:0005829">
    <property type="term" value="C:cytosol"/>
    <property type="evidence" value="ECO:0007669"/>
    <property type="project" value="TreeGrafter"/>
</dbReference>
<evidence type="ECO:0000259" key="11">
    <source>
        <dbReference type="PROSITE" id="PS51210"/>
    </source>
</evidence>
<dbReference type="FunFam" id="3.40.1090.10:FF:000010">
    <property type="entry name" value="Lysophospholipase"/>
    <property type="match status" value="1"/>
</dbReference>
<evidence type="ECO:0000313" key="13">
    <source>
        <dbReference type="Proteomes" id="UP001375240"/>
    </source>
</evidence>
<keyword evidence="6 9" id="KW-0443">Lipid metabolism</keyword>
<feature type="signal peptide" evidence="10">
    <location>
        <begin position="1"/>
        <end position="18"/>
    </location>
</feature>
<organism evidence="12 13">
    <name type="scientific">Orbilia brochopaga</name>
    <dbReference type="NCBI Taxonomy" id="3140254"/>
    <lineage>
        <taxon>Eukaryota</taxon>
        <taxon>Fungi</taxon>
        <taxon>Dikarya</taxon>
        <taxon>Ascomycota</taxon>
        <taxon>Pezizomycotina</taxon>
        <taxon>Orbiliomycetes</taxon>
        <taxon>Orbiliales</taxon>
        <taxon>Orbiliaceae</taxon>
        <taxon>Orbilia</taxon>
    </lineage>
</organism>